<dbReference type="InterPro" id="IPR051157">
    <property type="entry name" value="PDH/Transketolase"/>
</dbReference>
<evidence type="ECO:0000313" key="6">
    <source>
        <dbReference type="Proteomes" id="UP000199053"/>
    </source>
</evidence>
<evidence type="ECO:0000313" key="5">
    <source>
        <dbReference type="EMBL" id="SDK35019.1"/>
    </source>
</evidence>
<dbReference type="PANTHER" id="PTHR43825">
    <property type="entry name" value="PYRUVATE DEHYDROGENASE E1 COMPONENT"/>
    <property type="match status" value="1"/>
</dbReference>
<name>A0A1G9B6C3_9BACT</name>
<dbReference type="Pfam" id="PF02779">
    <property type="entry name" value="Transket_pyr"/>
    <property type="match status" value="1"/>
</dbReference>
<dbReference type="InterPro" id="IPR005475">
    <property type="entry name" value="Transketolase-like_Pyr-bd"/>
</dbReference>
<dbReference type="InterPro" id="IPR009014">
    <property type="entry name" value="Transketo_C/PFOR_II"/>
</dbReference>
<dbReference type="AlphaFoldDB" id="A0A1G9B6C3"/>
<dbReference type="SUPFAM" id="SSF52518">
    <property type="entry name" value="Thiamin diphosphate-binding fold (THDP-binding)"/>
    <property type="match status" value="1"/>
</dbReference>
<dbReference type="SUPFAM" id="SSF52922">
    <property type="entry name" value="TK C-terminal domain-like"/>
    <property type="match status" value="1"/>
</dbReference>
<comment type="cofactor">
    <cofactor evidence="1">
        <name>thiamine diphosphate</name>
        <dbReference type="ChEBI" id="CHEBI:58937"/>
    </cofactor>
</comment>
<dbReference type="EMBL" id="FNGA01000001">
    <property type="protein sequence ID" value="SDK35019.1"/>
    <property type="molecule type" value="Genomic_DNA"/>
</dbReference>
<dbReference type="InterPro" id="IPR033248">
    <property type="entry name" value="Transketolase_C"/>
</dbReference>
<proteinExistence type="inferred from homology"/>
<keyword evidence="6" id="KW-1185">Reference proteome</keyword>
<comment type="similarity">
    <text evidence="2">Belongs to the transketolase family.</text>
</comment>
<dbReference type="Pfam" id="PF02780">
    <property type="entry name" value="Transketolase_C"/>
    <property type="match status" value="1"/>
</dbReference>
<dbReference type="Proteomes" id="UP000199053">
    <property type="component" value="Unassembled WGS sequence"/>
</dbReference>
<gene>
    <name evidence="5" type="ORF">SAMN05660337_0172</name>
</gene>
<evidence type="ECO:0000259" key="4">
    <source>
        <dbReference type="SMART" id="SM00861"/>
    </source>
</evidence>
<dbReference type="PANTHER" id="PTHR43825:SF5">
    <property type="entry name" value="HYPOTHETICAL TRANSKETOLASE FAMILY PROTEIN"/>
    <property type="match status" value="1"/>
</dbReference>
<dbReference type="InterPro" id="IPR029061">
    <property type="entry name" value="THDP-binding"/>
</dbReference>
<feature type="domain" description="Transketolase-like pyrimidine-binding" evidence="4">
    <location>
        <begin position="1"/>
        <end position="163"/>
    </location>
</feature>
<evidence type="ECO:0000256" key="3">
    <source>
        <dbReference type="ARBA" id="ARBA00023052"/>
    </source>
</evidence>
<keyword evidence="3" id="KW-0786">Thiamine pyrophosphate</keyword>
<protein>
    <submittedName>
        <fullName evidence="5">Transketolase subunit B</fullName>
    </submittedName>
</protein>
<evidence type="ECO:0000256" key="1">
    <source>
        <dbReference type="ARBA" id="ARBA00001964"/>
    </source>
</evidence>
<dbReference type="SMART" id="SM00861">
    <property type="entry name" value="Transket_pyr"/>
    <property type="match status" value="1"/>
</dbReference>
<dbReference type="CDD" id="cd07033">
    <property type="entry name" value="TPP_PYR_DXS_TK_like"/>
    <property type="match status" value="1"/>
</dbReference>
<dbReference type="Gene3D" id="3.40.50.970">
    <property type="match status" value="1"/>
</dbReference>
<dbReference type="FunFam" id="3.40.50.970:FF:000129">
    <property type="entry name" value="Transketolase"/>
    <property type="match status" value="1"/>
</dbReference>
<organism evidence="5 6">
    <name type="scientific">Maridesulfovibrio ferrireducens</name>
    <dbReference type="NCBI Taxonomy" id="246191"/>
    <lineage>
        <taxon>Bacteria</taxon>
        <taxon>Pseudomonadati</taxon>
        <taxon>Thermodesulfobacteriota</taxon>
        <taxon>Desulfovibrionia</taxon>
        <taxon>Desulfovibrionales</taxon>
        <taxon>Desulfovibrionaceae</taxon>
        <taxon>Maridesulfovibrio</taxon>
    </lineage>
</organism>
<dbReference type="OrthoDB" id="9803371at2"/>
<dbReference type="STRING" id="246191.SAMN05660337_0172"/>
<reference evidence="6" key="1">
    <citation type="submission" date="2016-10" db="EMBL/GenBank/DDBJ databases">
        <authorList>
            <person name="Varghese N."/>
            <person name="Submissions S."/>
        </authorList>
    </citation>
    <scope>NUCLEOTIDE SEQUENCE [LARGE SCALE GENOMIC DNA]</scope>
    <source>
        <strain evidence="6">DSM 16995</strain>
    </source>
</reference>
<evidence type="ECO:0000256" key="2">
    <source>
        <dbReference type="ARBA" id="ARBA00007131"/>
    </source>
</evidence>
<dbReference type="Gene3D" id="3.40.50.920">
    <property type="match status" value="1"/>
</dbReference>
<accession>A0A1G9B6C3</accession>
<sequence>MRKACLEQVYELAKKDKRVVFIGSDLGAGTLCHFQEEMPDRFFMEGIAEGHAVGMASGMAHEGKIVYINTIQSFLTRRCYEQIVLDACLHNLNVRFIGNGGGLVYAPLGPTHWATEDLSILRVIPNLTILSPADAEEMVRIMPHTLSHPGPIFIRLGKGYDPIVTKEKSFKVGKAYSYGEGKDVLLVGCGVTLGVMQKAGEMLAKEGIEASILHTPTVKPLDAEMIISKARNTSCVISVEENTILGGLGGAVAEILAEACLDKPLRFKRIGLPDTFSAHYGSQLEHFAHIGITAENILCEAQKLLRK</sequence>